<comment type="similarity">
    <text evidence="1">Belongs to the PPR family. PCMP-H subfamily.</text>
</comment>
<dbReference type="Proteomes" id="UP001140949">
    <property type="component" value="Unassembled WGS sequence"/>
</dbReference>
<dbReference type="Pfam" id="PF20431">
    <property type="entry name" value="E_motif"/>
    <property type="match status" value="1"/>
</dbReference>
<evidence type="ECO:0000256" key="3">
    <source>
        <dbReference type="PROSITE-ProRule" id="PRU00708"/>
    </source>
</evidence>
<dbReference type="InterPro" id="IPR046848">
    <property type="entry name" value="E_motif"/>
</dbReference>
<dbReference type="Pfam" id="PF13041">
    <property type="entry name" value="PPR_2"/>
    <property type="match status" value="1"/>
</dbReference>
<feature type="repeat" description="PPR" evidence="3">
    <location>
        <begin position="216"/>
        <end position="250"/>
    </location>
</feature>
<proteinExistence type="inferred from homology"/>
<dbReference type="AlphaFoldDB" id="A0AAX6EPJ9"/>
<evidence type="ECO:0000313" key="5">
    <source>
        <dbReference type="EMBL" id="KAJ6806147.1"/>
    </source>
</evidence>
<keyword evidence="2" id="KW-0677">Repeat</keyword>
<organism evidence="5 6">
    <name type="scientific">Iris pallida</name>
    <name type="common">Sweet iris</name>
    <dbReference type="NCBI Taxonomy" id="29817"/>
    <lineage>
        <taxon>Eukaryota</taxon>
        <taxon>Viridiplantae</taxon>
        <taxon>Streptophyta</taxon>
        <taxon>Embryophyta</taxon>
        <taxon>Tracheophyta</taxon>
        <taxon>Spermatophyta</taxon>
        <taxon>Magnoliopsida</taxon>
        <taxon>Liliopsida</taxon>
        <taxon>Asparagales</taxon>
        <taxon>Iridaceae</taxon>
        <taxon>Iridoideae</taxon>
        <taxon>Irideae</taxon>
        <taxon>Iris</taxon>
    </lineage>
</organism>
<dbReference type="InterPro" id="IPR002885">
    <property type="entry name" value="PPR_rpt"/>
</dbReference>
<dbReference type="Pfam" id="PF01535">
    <property type="entry name" value="PPR"/>
    <property type="match status" value="7"/>
</dbReference>
<feature type="compositionally biased region" description="Pro residues" evidence="4">
    <location>
        <begin position="1"/>
        <end position="15"/>
    </location>
</feature>
<dbReference type="PANTHER" id="PTHR47926:SF436">
    <property type="entry name" value="PENTATRICOPEPTIDE REPEAT-CONTAINING PROTEIN ELI1, CHLOROPLASTIC-LIKE ISOFORM X2"/>
    <property type="match status" value="1"/>
</dbReference>
<reference evidence="5" key="1">
    <citation type="journal article" date="2023" name="GigaByte">
        <title>Genome assembly of the bearded iris, Iris pallida Lam.</title>
        <authorList>
            <person name="Bruccoleri R.E."/>
            <person name="Oakeley E.J."/>
            <person name="Faust A.M.E."/>
            <person name="Altorfer M."/>
            <person name="Dessus-Babus S."/>
            <person name="Burckhardt D."/>
            <person name="Oertli M."/>
            <person name="Naumann U."/>
            <person name="Petersen F."/>
            <person name="Wong J."/>
        </authorList>
    </citation>
    <scope>NUCLEOTIDE SEQUENCE</scope>
    <source>
        <strain evidence="5">GSM-AAB239-AS_SAM_17_03QT</strain>
    </source>
</reference>
<keyword evidence="6" id="KW-1185">Reference proteome</keyword>
<feature type="repeat" description="PPR" evidence="3">
    <location>
        <begin position="122"/>
        <end position="152"/>
    </location>
</feature>
<dbReference type="Gene3D" id="1.25.40.10">
    <property type="entry name" value="Tetratricopeptide repeat domain"/>
    <property type="match status" value="2"/>
</dbReference>
<evidence type="ECO:0000256" key="4">
    <source>
        <dbReference type="SAM" id="MobiDB-lite"/>
    </source>
</evidence>
<dbReference type="NCBIfam" id="TIGR00756">
    <property type="entry name" value="PPR"/>
    <property type="match status" value="4"/>
</dbReference>
<feature type="repeat" description="PPR" evidence="3">
    <location>
        <begin position="286"/>
        <end position="320"/>
    </location>
</feature>
<evidence type="ECO:0000313" key="6">
    <source>
        <dbReference type="Proteomes" id="UP001140949"/>
    </source>
</evidence>
<gene>
    <name evidence="5" type="ORF">M6B38_176155</name>
</gene>
<dbReference type="InterPro" id="IPR046960">
    <property type="entry name" value="PPR_At4g14850-like_plant"/>
</dbReference>
<evidence type="ECO:0000256" key="1">
    <source>
        <dbReference type="ARBA" id="ARBA00006643"/>
    </source>
</evidence>
<accession>A0AAX6EPJ9</accession>
<dbReference type="InterPro" id="IPR011990">
    <property type="entry name" value="TPR-like_helical_dom_sf"/>
</dbReference>
<name>A0AAX6EPJ9_IRIPA</name>
<feature type="repeat" description="PPR" evidence="3">
    <location>
        <begin position="153"/>
        <end position="187"/>
    </location>
</feature>
<protein>
    <submittedName>
        <fullName evidence="5">Pentatricopeptide repeat-containing protein</fullName>
    </submittedName>
</protein>
<reference evidence="5" key="2">
    <citation type="submission" date="2023-04" db="EMBL/GenBank/DDBJ databases">
        <authorList>
            <person name="Bruccoleri R.E."/>
            <person name="Oakeley E.J."/>
            <person name="Faust A.-M."/>
            <person name="Dessus-Babus S."/>
            <person name="Altorfer M."/>
            <person name="Burckhardt D."/>
            <person name="Oertli M."/>
            <person name="Naumann U."/>
            <person name="Petersen F."/>
            <person name="Wong J."/>
        </authorList>
    </citation>
    <scope>NUCLEOTIDE SEQUENCE</scope>
    <source>
        <strain evidence="5">GSM-AAB239-AS_SAM_17_03QT</strain>
        <tissue evidence="5">Leaf</tissue>
    </source>
</reference>
<comment type="caution">
    <text evidence="5">The sequence shown here is derived from an EMBL/GenBank/DDBJ whole genome shotgun (WGS) entry which is preliminary data.</text>
</comment>
<feature type="region of interest" description="Disordered" evidence="4">
    <location>
        <begin position="1"/>
        <end position="35"/>
    </location>
</feature>
<sequence>MLAPPPPPLQFPLPRPQQHGNLPKRSNKSKTIPPSKEQPILHFRRLLSDGLPNLNTFTFSSLFKSCADLSAAEQARQLHAQAAKRGFLSDVFVRRSLVRMYSNFAPPHLDAMRTLYRSSEPDTVSLNDLIIGFARAGDTDTARKVFDGMPERNVVSWSALVDGYARNGRMRLAQRLFDSMPERNDFAWTSLLTGYSGCGRMATAREVFDRREGKRNVAAWTAMVSGYVRNGEWTKALEVFVEMQVAGLKPNAVTVLSVLPAVSQLGALGQGRWIHSYVDRTGMEVDSILGSALVDMYSKCGCIDDAIAVFETLKRKELSAWNSIILGLAAHGRGRDALGFFSRMRRHVSMVPNDITFVAVLSACSHCGLVEMGWEMFRLFTRHYKLDPNARHYGCMVDLLGRAGFLEDALQFVENMPVEPNLVIWKTLLSACKVRMDVEMADRVLGRMSRLEPRDSGFYGLVSNIFRDSGRWDDASRARREMNDSGVRKVAGCSWVEVDGVVCEFLMGKESFHNRSQEIASVLYEMERLMTLEDYDERLAEP</sequence>
<evidence type="ECO:0000256" key="2">
    <source>
        <dbReference type="ARBA" id="ARBA00022737"/>
    </source>
</evidence>
<dbReference type="GO" id="GO:0009451">
    <property type="term" value="P:RNA modification"/>
    <property type="evidence" value="ECO:0007669"/>
    <property type="project" value="InterPro"/>
</dbReference>
<dbReference type="FunFam" id="1.25.40.10:FF:000690">
    <property type="entry name" value="Pentatricopeptide repeat-containing protein"/>
    <property type="match status" value="1"/>
</dbReference>
<dbReference type="GO" id="GO:0003729">
    <property type="term" value="F:mRNA binding"/>
    <property type="evidence" value="ECO:0007669"/>
    <property type="project" value="UniProtKB-ARBA"/>
</dbReference>
<dbReference type="PROSITE" id="PS51375">
    <property type="entry name" value="PPR"/>
    <property type="match status" value="4"/>
</dbReference>
<dbReference type="PANTHER" id="PTHR47926">
    <property type="entry name" value="PENTATRICOPEPTIDE REPEAT-CONTAINING PROTEIN"/>
    <property type="match status" value="1"/>
</dbReference>
<dbReference type="EMBL" id="JANAVB010034820">
    <property type="protein sequence ID" value="KAJ6806147.1"/>
    <property type="molecule type" value="Genomic_DNA"/>
</dbReference>